<dbReference type="AlphaFoldDB" id="A0AAD1WQZ3"/>
<protein>
    <submittedName>
        <fullName evidence="6">Na(+) H(+) exchange regulatory cofactor NHE-RF4</fullName>
    </submittedName>
</protein>
<evidence type="ECO:0000256" key="2">
    <source>
        <dbReference type="ARBA" id="ARBA00022475"/>
    </source>
</evidence>
<evidence type="ECO:0000259" key="5">
    <source>
        <dbReference type="PROSITE" id="PS50106"/>
    </source>
</evidence>
<dbReference type="CDD" id="cd06768">
    <property type="entry name" value="PDZ_NHERF-like"/>
    <property type="match status" value="3"/>
</dbReference>
<keyword evidence="7" id="KW-1185">Reference proteome</keyword>
<dbReference type="SMART" id="SM00228">
    <property type="entry name" value="PDZ"/>
    <property type="match status" value="3"/>
</dbReference>
<dbReference type="GO" id="GO:0072659">
    <property type="term" value="P:protein localization to plasma membrane"/>
    <property type="evidence" value="ECO:0007669"/>
    <property type="project" value="TreeGrafter"/>
</dbReference>
<dbReference type="PROSITE" id="PS50106">
    <property type="entry name" value="PDZ"/>
    <property type="match status" value="3"/>
</dbReference>
<dbReference type="InterPro" id="IPR036034">
    <property type="entry name" value="PDZ_sf"/>
</dbReference>
<dbReference type="SUPFAM" id="SSF50156">
    <property type="entry name" value="PDZ domain-like"/>
    <property type="match status" value="3"/>
</dbReference>
<dbReference type="GO" id="GO:0005102">
    <property type="term" value="F:signaling receptor binding"/>
    <property type="evidence" value="ECO:0007669"/>
    <property type="project" value="TreeGrafter"/>
</dbReference>
<feature type="compositionally biased region" description="Polar residues" evidence="4">
    <location>
        <begin position="418"/>
        <end position="428"/>
    </location>
</feature>
<reference evidence="6" key="1">
    <citation type="submission" date="2022-03" db="EMBL/GenBank/DDBJ databases">
        <authorList>
            <person name="Alioto T."/>
            <person name="Alioto T."/>
            <person name="Gomez Garrido J."/>
        </authorList>
    </citation>
    <scope>NUCLEOTIDE SEQUENCE</scope>
</reference>
<comment type="subcellular location">
    <subcellularLocation>
        <location evidence="1">Cell membrane</location>
    </subcellularLocation>
</comment>
<dbReference type="EMBL" id="OW240921">
    <property type="protein sequence ID" value="CAH2319523.1"/>
    <property type="molecule type" value="Genomic_DNA"/>
</dbReference>
<dbReference type="EMBL" id="OW240921">
    <property type="protein sequence ID" value="CAH2319522.1"/>
    <property type="molecule type" value="Genomic_DNA"/>
</dbReference>
<accession>A0AAD1WQZ3</accession>
<dbReference type="InterPro" id="IPR041489">
    <property type="entry name" value="PDZ_6"/>
</dbReference>
<gene>
    <name evidence="6" type="ORF">PECUL_23A008566</name>
</gene>
<feature type="region of interest" description="Disordered" evidence="4">
    <location>
        <begin position="386"/>
        <end position="428"/>
    </location>
</feature>
<dbReference type="Gene3D" id="2.30.42.10">
    <property type="match status" value="3"/>
</dbReference>
<dbReference type="InterPro" id="IPR051067">
    <property type="entry name" value="NHER"/>
</dbReference>
<evidence type="ECO:0000313" key="7">
    <source>
        <dbReference type="Proteomes" id="UP001295444"/>
    </source>
</evidence>
<evidence type="ECO:0000256" key="4">
    <source>
        <dbReference type="SAM" id="MobiDB-lite"/>
    </source>
</evidence>
<feature type="domain" description="PDZ" evidence="5">
    <location>
        <begin position="171"/>
        <end position="252"/>
    </location>
</feature>
<evidence type="ECO:0000256" key="1">
    <source>
        <dbReference type="ARBA" id="ARBA00004236"/>
    </source>
</evidence>
<proteinExistence type="predicted"/>
<dbReference type="Proteomes" id="UP001295444">
    <property type="component" value="Chromosome 10"/>
</dbReference>
<evidence type="ECO:0000256" key="3">
    <source>
        <dbReference type="ARBA" id="ARBA00022737"/>
    </source>
</evidence>
<feature type="domain" description="PDZ" evidence="5">
    <location>
        <begin position="62"/>
        <end position="143"/>
    </location>
</feature>
<sequence>MHFAPFKGTAKKSTGRMKKRSGIVDNFTLTMGFPFNPKLGIDNPALCLGEDTGTDPEPEARFCVLRKDAKGSFGFHLRMDYGRKGHIIHKVYPDGPAYVAGLRNGDQLLQINGEYVHEQEHLRVVQKVKSSGQRLSLAVLDEVSYANLCSNNRTPASVLPNSLPDSCLRPRLCLIRNEGRGFGFTASATGGVKGTFLLSVEEGGPAHMAGVPTGSRLLEVNGESVVSITLSQLTKKLQSNSSRVVLLVLEASAWDVYETHGVTPTSALADISFLPYRIRKLHLVRGPEGYGFLLRQEKCPSGQGQFLRELDPGLPAEVAGMREGDRLLGVNGQNVEELEHEEIVSLIQDSGKQVTLAVINNEGDRFFREIGISPLLFYEEDGPDNNGVTKSSADVPPATLSTQLKADTVQGEEPEVQKPSTEVQNSEE</sequence>
<keyword evidence="2" id="KW-1003">Cell membrane</keyword>
<feature type="domain" description="PDZ" evidence="5">
    <location>
        <begin position="280"/>
        <end position="362"/>
    </location>
</feature>
<dbReference type="GO" id="GO:0043495">
    <property type="term" value="F:protein-membrane adaptor activity"/>
    <property type="evidence" value="ECO:0007669"/>
    <property type="project" value="TreeGrafter"/>
</dbReference>
<dbReference type="PANTHER" id="PTHR14191:SF20">
    <property type="entry name" value="NA(+)_H(+) EXCHANGE REGULATORY COFACTOR NHE-RF4"/>
    <property type="match status" value="1"/>
</dbReference>
<dbReference type="Pfam" id="PF17820">
    <property type="entry name" value="PDZ_6"/>
    <property type="match status" value="1"/>
</dbReference>
<organism evidence="6 7">
    <name type="scientific">Pelobates cultripes</name>
    <name type="common">Western spadefoot toad</name>
    <dbReference type="NCBI Taxonomy" id="61616"/>
    <lineage>
        <taxon>Eukaryota</taxon>
        <taxon>Metazoa</taxon>
        <taxon>Chordata</taxon>
        <taxon>Craniata</taxon>
        <taxon>Vertebrata</taxon>
        <taxon>Euteleostomi</taxon>
        <taxon>Amphibia</taxon>
        <taxon>Batrachia</taxon>
        <taxon>Anura</taxon>
        <taxon>Pelobatoidea</taxon>
        <taxon>Pelobatidae</taxon>
        <taxon>Pelobates</taxon>
    </lineage>
</organism>
<dbReference type="PANTHER" id="PTHR14191">
    <property type="entry name" value="PDZ DOMAIN CONTAINING PROTEIN"/>
    <property type="match status" value="1"/>
</dbReference>
<dbReference type="InterPro" id="IPR001478">
    <property type="entry name" value="PDZ"/>
</dbReference>
<name>A0AAD1WQZ3_PELCU</name>
<dbReference type="GO" id="GO:0016324">
    <property type="term" value="C:apical plasma membrane"/>
    <property type="evidence" value="ECO:0007669"/>
    <property type="project" value="TreeGrafter"/>
</dbReference>
<keyword evidence="3" id="KW-0677">Repeat</keyword>
<evidence type="ECO:0000313" key="6">
    <source>
        <dbReference type="EMBL" id="CAH2319523.1"/>
    </source>
</evidence>
<keyword evidence="2" id="KW-0472">Membrane</keyword>
<dbReference type="Pfam" id="PF00595">
    <property type="entry name" value="PDZ"/>
    <property type="match status" value="2"/>
</dbReference>